<sequence>MMLDWPNSFDIINGIARGLLYLHHVGLLSVQRNLADRPNMPATVAINAKREENKAELPKGGIVLVVVGVVRLSVNRSVRKIGLGGSLAARRALGGWAGILGGLGLFSVPNPEDEAAETEENKSKLELIETRNGCDFDCNLRPLRVQASCSF</sequence>
<dbReference type="EMBL" id="CABIKO010000183">
    <property type="protein sequence ID" value="VVA30226.1"/>
    <property type="molecule type" value="Genomic_DNA"/>
</dbReference>
<dbReference type="Proteomes" id="UP000327085">
    <property type="component" value="Chromosome 2"/>
</dbReference>
<proteinExistence type="predicted"/>
<protein>
    <submittedName>
        <fullName evidence="1">Uncharacterized protein</fullName>
    </submittedName>
</protein>
<reference evidence="2" key="1">
    <citation type="journal article" date="2020" name="Plant J.">
        <title>Transposons played a major role in the diversification between the closely related almond and peach genomes: results from the almond genome sequence.</title>
        <authorList>
            <person name="Alioto T."/>
            <person name="Alexiou K.G."/>
            <person name="Bardil A."/>
            <person name="Barteri F."/>
            <person name="Castanera R."/>
            <person name="Cruz F."/>
            <person name="Dhingra A."/>
            <person name="Duval H."/>
            <person name="Fernandez I Marti A."/>
            <person name="Frias L."/>
            <person name="Galan B."/>
            <person name="Garcia J.L."/>
            <person name="Howad W."/>
            <person name="Gomez-Garrido J."/>
            <person name="Gut M."/>
            <person name="Julca I."/>
            <person name="Morata J."/>
            <person name="Puigdomenech P."/>
            <person name="Ribeca P."/>
            <person name="Rubio Cabetas M.J."/>
            <person name="Vlasova A."/>
            <person name="Wirthensohn M."/>
            <person name="Garcia-Mas J."/>
            <person name="Gabaldon T."/>
            <person name="Casacuberta J.M."/>
            <person name="Arus P."/>
        </authorList>
    </citation>
    <scope>NUCLEOTIDE SEQUENCE [LARGE SCALE GENOMIC DNA]</scope>
    <source>
        <strain evidence="2">cv. Texas</strain>
    </source>
</reference>
<evidence type="ECO:0000313" key="1">
    <source>
        <dbReference type="EMBL" id="VVA30226.1"/>
    </source>
</evidence>
<organism evidence="1 2">
    <name type="scientific">Prunus dulcis</name>
    <name type="common">Almond</name>
    <name type="synonym">Amygdalus dulcis</name>
    <dbReference type="NCBI Taxonomy" id="3755"/>
    <lineage>
        <taxon>Eukaryota</taxon>
        <taxon>Viridiplantae</taxon>
        <taxon>Streptophyta</taxon>
        <taxon>Embryophyta</taxon>
        <taxon>Tracheophyta</taxon>
        <taxon>Spermatophyta</taxon>
        <taxon>Magnoliopsida</taxon>
        <taxon>eudicotyledons</taxon>
        <taxon>Gunneridae</taxon>
        <taxon>Pentapetalae</taxon>
        <taxon>rosids</taxon>
        <taxon>fabids</taxon>
        <taxon>Rosales</taxon>
        <taxon>Rosaceae</taxon>
        <taxon>Amygdaloideae</taxon>
        <taxon>Amygdaleae</taxon>
        <taxon>Prunus</taxon>
    </lineage>
</organism>
<accession>A0A5E4FRV2</accession>
<dbReference type="InParanoid" id="A0A5E4FRV2"/>
<name>A0A5E4FRV2_PRUDU</name>
<dbReference type="Gramene" id="VVA30226">
    <property type="protein sequence ID" value="VVA30226"/>
    <property type="gene ID" value="Prudul26B010224"/>
</dbReference>
<dbReference type="AlphaFoldDB" id="A0A5E4FRV2"/>
<evidence type="ECO:0000313" key="2">
    <source>
        <dbReference type="Proteomes" id="UP000327085"/>
    </source>
</evidence>
<gene>
    <name evidence="1" type="ORF">ALMOND_2B010224</name>
</gene>